<organism evidence="1 2">
    <name type="scientific">Strigomonas culicis</name>
    <dbReference type="NCBI Taxonomy" id="28005"/>
    <lineage>
        <taxon>Eukaryota</taxon>
        <taxon>Discoba</taxon>
        <taxon>Euglenozoa</taxon>
        <taxon>Kinetoplastea</taxon>
        <taxon>Metakinetoplastina</taxon>
        <taxon>Trypanosomatida</taxon>
        <taxon>Trypanosomatidae</taxon>
        <taxon>Strigomonadinae</taxon>
        <taxon>Strigomonas</taxon>
    </lineage>
</organism>
<dbReference type="PANTHER" id="PTHR23244">
    <property type="entry name" value="KELCH REPEAT DOMAIN"/>
    <property type="match status" value="1"/>
</dbReference>
<dbReference type="InterPro" id="IPR015915">
    <property type="entry name" value="Kelch-typ_b-propeller"/>
</dbReference>
<gene>
    <name evidence="1" type="ORF">STCU_04060</name>
</gene>
<evidence type="ECO:0000313" key="1">
    <source>
        <dbReference type="EMBL" id="EPY30450.1"/>
    </source>
</evidence>
<sequence>MSEKHIYVVGGCDAASGKPLQQVLECERATAPLQWRRSMDMPQALCDAVAVVSDSNLFVLGGTCHTSLNPYLYVFDTAKAGALWQRLPPAGTYAEHPRPVPSARIGHAMVEGVYRSEPVLYLFGGHDGTQHVNDIWRLHVRETLRTQEAVWEMVDVAEGLLPSAREGASLSYSQEHDALFVFGGSGRFFSNECYVLEMQDGSNRWVQVPTVGAPSPRRESLSLVHGSRLFLLGGTDAQHAYLPQLCVLDLGSMRFYTAQLGRHQQECVAEGATCIGWASAAAKAFILFGGTAGNSLFEIRLEPFEQVAMKKK</sequence>
<accession>S9W3L6</accession>
<keyword evidence="2" id="KW-1185">Reference proteome</keyword>
<dbReference type="Proteomes" id="UP000015354">
    <property type="component" value="Unassembled WGS sequence"/>
</dbReference>
<dbReference type="Pfam" id="PF24681">
    <property type="entry name" value="Kelch_KLHDC2_KLHL20_DRC7"/>
    <property type="match status" value="1"/>
</dbReference>
<dbReference type="EMBL" id="ATMH01004060">
    <property type="protein sequence ID" value="EPY30450.1"/>
    <property type="molecule type" value="Genomic_DNA"/>
</dbReference>
<dbReference type="AlphaFoldDB" id="S9W3L6"/>
<dbReference type="Gene3D" id="2.120.10.80">
    <property type="entry name" value="Kelch-type beta propeller"/>
    <property type="match status" value="2"/>
</dbReference>
<reference evidence="1 2" key="1">
    <citation type="journal article" date="2013" name="PLoS ONE">
        <title>Predicting the Proteins of Angomonas deanei, Strigomonas culicis and Their Respective Endosymbionts Reveals New Aspects of the Trypanosomatidae Family.</title>
        <authorList>
            <person name="Motta M.C."/>
            <person name="Martins A.C."/>
            <person name="de Souza S.S."/>
            <person name="Catta-Preta C.M."/>
            <person name="Silva R."/>
            <person name="Klein C.C."/>
            <person name="de Almeida L.G."/>
            <person name="de Lima Cunha O."/>
            <person name="Ciapina L.P."/>
            <person name="Brocchi M."/>
            <person name="Colabardini A.C."/>
            <person name="de Araujo Lima B."/>
            <person name="Machado C.R."/>
            <person name="de Almeida Soares C.M."/>
            <person name="Probst C.M."/>
            <person name="de Menezes C.B."/>
            <person name="Thompson C.E."/>
            <person name="Bartholomeu D.C."/>
            <person name="Gradia D.F."/>
            <person name="Pavoni D.P."/>
            <person name="Grisard E.C."/>
            <person name="Fantinatti-Garboggini F."/>
            <person name="Marchini F.K."/>
            <person name="Rodrigues-Luiz G.F."/>
            <person name="Wagner G."/>
            <person name="Goldman G.H."/>
            <person name="Fietto J.L."/>
            <person name="Elias M.C."/>
            <person name="Goldman M.H."/>
            <person name="Sagot M.F."/>
            <person name="Pereira M."/>
            <person name="Stoco P.H."/>
            <person name="de Mendonca-Neto R.P."/>
            <person name="Teixeira S.M."/>
            <person name="Maciel T.E."/>
            <person name="de Oliveira Mendes T.A."/>
            <person name="Urmenyi T.P."/>
            <person name="de Souza W."/>
            <person name="Schenkman S."/>
            <person name="de Vasconcelos A.T."/>
        </authorList>
    </citation>
    <scope>NUCLEOTIDE SEQUENCE [LARGE SCALE GENOMIC DNA]</scope>
</reference>
<proteinExistence type="predicted"/>
<dbReference type="SUPFAM" id="SSF117281">
    <property type="entry name" value="Kelch motif"/>
    <property type="match status" value="1"/>
</dbReference>
<name>S9W3L6_9TRYP</name>
<dbReference type="OrthoDB" id="10251809at2759"/>
<protein>
    <recommendedName>
        <fullName evidence="3">Kelch repeat-containing protein</fullName>
    </recommendedName>
</protein>
<evidence type="ECO:0000313" key="2">
    <source>
        <dbReference type="Proteomes" id="UP000015354"/>
    </source>
</evidence>
<comment type="caution">
    <text evidence="1">The sequence shown here is derived from an EMBL/GenBank/DDBJ whole genome shotgun (WGS) entry which is preliminary data.</text>
</comment>
<dbReference type="PANTHER" id="PTHR23244:SF498">
    <property type="entry name" value="C2 DOMAIN-CONTAINING PROTEIN"/>
    <property type="match status" value="1"/>
</dbReference>
<evidence type="ECO:0008006" key="3">
    <source>
        <dbReference type="Google" id="ProtNLM"/>
    </source>
</evidence>